<dbReference type="OrthoDB" id="9807318at2"/>
<dbReference type="HAMAP" id="MF_01454">
    <property type="entry name" value="GTPase_Obg"/>
    <property type="match status" value="1"/>
</dbReference>
<dbReference type="InterPro" id="IPR036346">
    <property type="entry name" value="GTP-bd_prot_GTP1/OBG_C_sf"/>
</dbReference>
<evidence type="ECO:0000256" key="9">
    <source>
        <dbReference type="HAMAP-Rule" id="MF_01454"/>
    </source>
</evidence>
<feature type="binding site" evidence="9">
    <location>
        <begin position="190"/>
        <end position="194"/>
    </location>
    <ligand>
        <name>GTP</name>
        <dbReference type="ChEBI" id="CHEBI:37565"/>
    </ligand>
</feature>
<dbReference type="SUPFAM" id="SSF102741">
    <property type="entry name" value="Obg GTP-binding protein C-terminal domain"/>
    <property type="match status" value="1"/>
</dbReference>
<dbReference type="NCBIfam" id="TIGR02729">
    <property type="entry name" value="Obg_CgtA"/>
    <property type="match status" value="1"/>
</dbReference>
<dbReference type="Proteomes" id="UP000215027">
    <property type="component" value="Chromosome I"/>
</dbReference>
<feature type="binding site" evidence="9">
    <location>
        <begin position="279"/>
        <end position="282"/>
    </location>
    <ligand>
        <name>GTP</name>
        <dbReference type="ChEBI" id="CHEBI:37565"/>
    </ligand>
</feature>
<evidence type="ECO:0000256" key="7">
    <source>
        <dbReference type="ARBA" id="ARBA00022842"/>
    </source>
</evidence>
<keyword evidence="5 9" id="KW-0547">Nucleotide-binding</keyword>
<dbReference type="NCBIfam" id="NF008956">
    <property type="entry name" value="PRK12299.1"/>
    <property type="match status" value="1"/>
</dbReference>
<dbReference type="CDD" id="cd01898">
    <property type="entry name" value="Obg"/>
    <property type="match status" value="1"/>
</dbReference>
<dbReference type="Pfam" id="PF01926">
    <property type="entry name" value="MMR_HSR1"/>
    <property type="match status" value="1"/>
</dbReference>
<dbReference type="GO" id="GO:0042254">
    <property type="term" value="P:ribosome biogenesis"/>
    <property type="evidence" value="ECO:0007669"/>
    <property type="project" value="UniProtKB-UniRule"/>
</dbReference>
<dbReference type="InterPro" id="IPR015349">
    <property type="entry name" value="OCT_dom"/>
</dbReference>
<dbReference type="RefSeq" id="WP_095044684.1">
    <property type="nucleotide sequence ID" value="NZ_LN890655.1"/>
</dbReference>
<dbReference type="Gene3D" id="3.30.300.350">
    <property type="entry name" value="GTP-binding protein OBG, C-terminal domain"/>
    <property type="match status" value="1"/>
</dbReference>
<dbReference type="PROSITE" id="PS51710">
    <property type="entry name" value="G_OBG"/>
    <property type="match status" value="1"/>
</dbReference>
<keyword evidence="8 9" id="KW-0342">GTP-binding</keyword>
<evidence type="ECO:0000259" key="11">
    <source>
        <dbReference type="PROSITE" id="PS51881"/>
    </source>
</evidence>
<evidence type="ECO:0000313" key="13">
    <source>
        <dbReference type="EMBL" id="CUS05475.2"/>
    </source>
</evidence>
<dbReference type="NCBIfam" id="NF008955">
    <property type="entry name" value="PRK12297.1"/>
    <property type="match status" value="1"/>
</dbReference>
<feature type="binding site" evidence="9">
    <location>
        <begin position="212"/>
        <end position="215"/>
    </location>
    <ligand>
        <name>GTP</name>
        <dbReference type="ChEBI" id="CHEBI:37565"/>
    </ligand>
</feature>
<feature type="domain" description="Obg" evidence="12">
    <location>
        <begin position="1"/>
        <end position="158"/>
    </location>
</feature>
<sequence>MFYDEAKIFVRSGDGGDGMISFRREKYVRQGGPDGGDGGRGGNVVFIASTHLNSLSTFQRNKHYRAGNGVHGTVQRMTGAGGDDLRLEAPVGTIIRNAETGDVLADLTQPGQEVVVLAGGRGGRGNIHYATSRHQAPRMAERGEPGEELWLRLELKLIADVGIVGVPNAGKSTLLSVVSAARPKIADYPFTTLQPNLGVVTIGEYDTLVMADIPGLIEGASEGVGLGHDFLRHIERTRVLVHLLDGLAAEPLADWRMINEELALYNPVLATKPQLVVLNKIDLPDTRAAEPDIRAAITAAGYPFMSLSAVTGEGVQAMLYEVKRLADAAPPAQATAAEEPIIIRPPSDGKEFTVKREGNNVWRVRGKDIERIAAMTYFEFDDAARRFQTMLEKSGITAALTEAGVKVGDSVFIGDQELEWGE</sequence>
<dbReference type="InterPro" id="IPR006169">
    <property type="entry name" value="GTP1_OBG_dom"/>
</dbReference>
<dbReference type="AlphaFoldDB" id="A0A160T8I6"/>
<dbReference type="Pfam" id="PF09269">
    <property type="entry name" value="DUF1967"/>
    <property type="match status" value="1"/>
</dbReference>
<comment type="similarity">
    <text evidence="2 9">Belongs to the TRAFAC class OBG-HflX-like GTPase superfamily. OBG GTPase family.</text>
</comment>
<gene>
    <name evidence="9 13" type="primary">obg</name>
    <name evidence="13" type="ORF">CFX0092_A3597</name>
</gene>
<evidence type="ECO:0000256" key="1">
    <source>
        <dbReference type="ARBA" id="ARBA00001946"/>
    </source>
</evidence>
<dbReference type="FunFam" id="2.70.210.12:FF:000001">
    <property type="entry name" value="GTPase Obg"/>
    <property type="match status" value="1"/>
</dbReference>
<evidence type="ECO:0000256" key="3">
    <source>
        <dbReference type="ARBA" id="ARBA00022490"/>
    </source>
</evidence>
<protein>
    <recommendedName>
        <fullName evidence="9">GTPase Obg</fullName>
        <ecNumber evidence="9">3.6.5.-</ecNumber>
    </recommendedName>
    <alternativeName>
        <fullName evidence="9">GTP-binding protein Obg</fullName>
    </alternativeName>
</protein>
<dbReference type="EC" id="3.6.5.-" evidence="9"/>
<organism evidence="13 14">
    <name type="scientific">Candidatus Promineifilum breve</name>
    <dbReference type="NCBI Taxonomy" id="1806508"/>
    <lineage>
        <taxon>Bacteria</taxon>
        <taxon>Bacillati</taxon>
        <taxon>Chloroflexota</taxon>
        <taxon>Ardenticatenia</taxon>
        <taxon>Candidatus Promineifilales</taxon>
        <taxon>Candidatus Promineifilaceae</taxon>
        <taxon>Candidatus Promineifilum</taxon>
    </lineage>
</organism>
<evidence type="ECO:0000259" key="10">
    <source>
        <dbReference type="PROSITE" id="PS51710"/>
    </source>
</evidence>
<dbReference type="InterPro" id="IPR006073">
    <property type="entry name" value="GTP-bd"/>
</dbReference>
<proteinExistence type="inferred from homology"/>
<keyword evidence="7 9" id="KW-0460">Magnesium</keyword>
<feature type="domain" description="OBG-type G" evidence="10">
    <location>
        <begin position="159"/>
        <end position="327"/>
    </location>
</feature>
<reference evidence="13" key="1">
    <citation type="submission" date="2016-01" db="EMBL/GenBank/DDBJ databases">
        <authorList>
            <person name="Mcilroy J.S."/>
            <person name="Karst M S."/>
            <person name="Albertsen M."/>
        </authorList>
    </citation>
    <scope>NUCLEOTIDE SEQUENCE</scope>
    <source>
        <strain evidence="13">Cfx-K</strain>
    </source>
</reference>
<name>A0A160T8I6_9CHLR</name>
<dbReference type="NCBIfam" id="TIGR03595">
    <property type="entry name" value="Obg_CgtA_exten"/>
    <property type="match status" value="1"/>
</dbReference>
<dbReference type="EMBL" id="LN890655">
    <property type="protein sequence ID" value="CUS05475.2"/>
    <property type="molecule type" value="Genomic_DNA"/>
</dbReference>
<dbReference type="GO" id="GO:0005737">
    <property type="term" value="C:cytoplasm"/>
    <property type="evidence" value="ECO:0007669"/>
    <property type="project" value="UniProtKB-SubCell"/>
</dbReference>
<dbReference type="KEGG" id="pbf:CFX0092_A3597"/>
<comment type="subunit">
    <text evidence="9">Monomer.</text>
</comment>
<feature type="binding site" evidence="9">
    <location>
        <begin position="308"/>
        <end position="310"/>
    </location>
    <ligand>
        <name>GTP</name>
        <dbReference type="ChEBI" id="CHEBI:37565"/>
    </ligand>
</feature>
<dbReference type="PANTHER" id="PTHR11702">
    <property type="entry name" value="DEVELOPMENTALLY REGULATED GTP-BINDING PROTEIN-RELATED"/>
    <property type="match status" value="1"/>
</dbReference>
<dbReference type="PRINTS" id="PR00326">
    <property type="entry name" value="GTP1OBG"/>
</dbReference>
<dbReference type="NCBIfam" id="NF008954">
    <property type="entry name" value="PRK12296.1"/>
    <property type="match status" value="1"/>
</dbReference>
<evidence type="ECO:0000256" key="5">
    <source>
        <dbReference type="ARBA" id="ARBA00022741"/>
    </source>
</evidence>
<dbReference type="GO" id="GO:0000287">
    <property type="term" value="F:magnesium ion binding"/>
    <property type="evidence" value="ECO:0007669"/>
    <property type="project" value="InterPro"/>
</dbReference>
<accession>A0A160T8I6</accession>
<dbReference type="Gene3D" id="3.40.50.300">
    <property type="entry name" value="P-loop containing nucleotide triphosphate hydrolases"/>
    <property type="match status" value="1"/>
</dbReference>
<dbReference type="SUPFAM" id="SSF52540">
    <property type="entry name" value="P-loop containing nucleoside triphosphate hydrolases"/>
    <property type="match status" value="1"/>
</dbReference>
<dbReference type="InterPro" id="IPR014100">
    <property type="entry name" value="GTP-bd_Obg/CgtA"/>
</dbReference>
<comment type="cofactor">
    <cofactor evidence="1 9">
        <name>Mg(2+)</name>
        <dbReference type="ChEBI" id="CHEBI:18420"/>
    </cofactor>
</comment>
<evidence type="ECO:0000256" key="4">
    <source>
        <dbReference type="ARBA" id="ARBA00022723"/>
    </source>
</evidence>
<dbReference type="InterPro" id="IPR027417">
    <property type="entry name" value="P-loop_NTPase"/>
</dbReference>
<evidence type="ECO:0000313" key="14">
    <source>
        <dbReference type="Proteomes" id="UP000215027"/>
    </source>
</evidence>
<dbReference type="PROSITE" id="PS51881">
    <property type="entry name" value="OCT"/>
    <property type="match status" value="1"/>
</dbReference>
<feature type="binding site" evidence="9">
    <location>
        <begin position="165"/>
        <end position="172"/>
    </location>
    <ligand>
        <name>GTP</name>
        <dbReference type="ChEBI" id="CHEBI:37565"/>
    </ligand>
</feature>
<dbReference type="InterPro" id="IPR031167">
    <property type="entry name" value="G_OBG"/>
</dbReference>
<dbReference type="PROSITE" id="PS51883">
    <property type="entry name" value="OBG"/>
    <property type="match status" value="1"/>
</dbReference>
<evidence type="ECO:0000256" key="2">
    <source>
        <dbReference type="ARBA" id="ARBA00007699"/>
    </source>
</evidence>
<comment type="function">
    <text evidence="9">An essential GTPase which binds GTP, GDP and possibly (p)ppGpp with moderate affinity, with high nucleotide exchange rates and a fairly low GTP hydrolysis rate. Plays a role in control of the cell cycle, stress response, ribosome biogenesis and in those bacteria that undergo differentiation, in morphogenesis control.</text>
</comment>
<dbReference type="InterPro" id="IPR045086">
    <property type="entry name" value="OBG_GTPase"/>
</dbReference>
<evidence type="ECO:0000256" key="6">
    <source>
        <dbReference type="ARBA" id="ARBA00022801"/>
    </source>
</evidence>
<dbReference type="InterPro" id="IPR006074">
    <property type="entry name" value="GTP1-OBG_CS"/>
</dbReference>
<feature type="binding site" evidence="9">
    <location>
        <position position="172"/>
    </location>
    <ligand>
        <name>Mg(2+)</name>
        <dbReference type="ChEBI" id="CHEBI:18420"/>
    </ligand>
</feature>
<dbReference type="PANTHER" id="PTHR11702:SF31">
    <property type="entry name" value="MITOCHONDRIAL RIBOSOME-ASSOCIATED GTPASE 2"/>
    <property type="match status" value="1"/>
</dbReference>
<dbReference type="PROSITE" id="PS00905">
    <property type="entry name" value="GTP1_OBG"/>
    <property type="match status" value="1"/>
</dbReference>
<keyword evidence="6 9" id="KW-0378">Hydrolase</keyword>
<dbReference type="Pfam" id="PF01018">
    <property type="entry name" value="GTP1_OBG"/>
    <property type="match status" value="1"/>
</dbReference>
<keyword evidence="4 9" id="KW-0479">Metal-binding</keyword>
<feature type="domain" description="OCT" evidence="11">
    <location>
        <begin position="344"/>
        <end position="422"/>
    </location>
</feature>
<feature type="binding site" evidence="9">
    <location>
        <position position="192"/>
    </location>
    <ligand>
        <name>Mg(2+)</name>
        <dbReference type="ChEBI" id="CHEBI:18420"/>
    </ligand>
</feature>
<keyword evidence="3 9" id="KW-0963">Cytoplasm</keyword>
<dbReference type="SUPFAM" id="SSF82051">
    <property type="entry name" value="Obg GTP-binding protein N-terminal domain"/>
    <property type="match status" value="1"/>
</dbReference>
<dbReference type="InterPro" id="IPR036726">
    <property type="entry name" value="GTP1_OBG_dom_sf"/>
</dbReference>
<dbReference type="GO" id="GO:0005525">
    <property type="term" value="F:GTP binding"/>
    <property type="evidence" value="ECO:0007669"/>
    <property type="project" value="UniProtKB-UniRule"/>
</dbReference>
<evidence type="ECO:0000259" key="12">
    <source>
        <dbReference type="PROSITE" id="PS51883"/>
    </source>
</evidence>
<comment type="subcellular location">
    <subcellularLocation>
        <location evidence="9">Cytoplasm</location>
    </subcellularLocation>
</comment>
<dbReference type="GO" id="GO:0003924">
    <property type="term" value="F:GTPase activity"/>
    <property type="evidence" value="ECO:0007669"/>
    <property type="project" value="UniProtKB-UniRule"/>
</dbReference>
<keyword evidence="14" id="KW-1185">Reference proteome</keyword>
<dbReference type="Gene3D" id="2.70.210.12">
    <property type="entry name" value="GTP1/OBG domain"/>
    <property type="match status" value="1"/>
</dbReference>
<evidence type="ECO:0000256" key="8">
    <source>
        <dbReference type="ARBA" id="ARBA00023134"/>
    </source>
</evidence>